<dbReference type="Proteomes" id="UP000538931">
    <property type="component" value="Unassembled WGS sequence"/>
</dbReference>
<proteinExistence type="predicted"/>
<keyword evidence="2" id="KW-1185">Reference proteome</keyword>
<dbReference type="InterPro" id="IPR026325">
    <property type="entry name" value="DUF932"/>
</dbReference>
<dbReference type="Pfam" id="PF06067">
    <property type="entry name" value="DUF932"/>
    <property type="match status" value="1"/>
</dbReference>
<sequence>MSTLSREQLYRQAPAIFAQAPDLSVSDHYGFVPTIEVVDALQAEGWYPVRAQQTRVRDPERRDTTRHMVRFRQDPDRQITVGDSIAELVLTNSHDRTAAYQLDLGLFRLICSNGMVTPVGDMGGIRVRHGKQVVDQILDGSIALIDEVPNLAGTVEQFQSMRLSPEESRLFAQSALTLRYGEDWREVSPIQPDALLQARRSEDRDQNLWRVFNRAQENLLKGGLAGRSRNGRHTSTRAIRSVTEDVRLNRALWQLTEHFAHLKGQSRAA</sequence>
<name>A0A7W1WVA4_9GAMM</name>
<protein>
    <submittedName>
        <fullName evidence="1">DUF945 domain-containing protein</fullName>
    </submittedName>
</protein>
<organism evidence="1 2">
    <name type="scientific">Marinobacterium marinum</name>
    <dbReference type="NCBI Taxonomy" id="2756129"/>
    <lineage>
        <taxon>Bacteria</taxon>
        <taxon>Pseudomonadati</taxon>
        <taxon>Pseudomonadota</taxon>
        <taxon>Gammaproteobacteria</taxon>
        <taxon>Oceanospirillales</taxon>
        <taxon>Oceanospirillaceae</taxon>
        <taxon>Marinobacterium</taxon>
    </lineage>
</organism>
<evidence type="ECO:0000313" key="2">
    <source>
        <dbReference type="Proteomes" id="UP000538931"/>
    </source>
</evidence>
<dbReference type="RefSeq" id="WP_181736347.1">
    <property type="nucleotide sequence ID" value="NZ_JACEMT010000029.1"/>
</dbReference>
<gene>
    <name evidence="1" type="ORF">H1S06_00615</name>
</gene>
<evidence type="ECO:0000313" key="1">
    <source>
        <dbReference type="EMBL" id="MBA4500874.1"/>
    </source>
</evidence>
<accession>A0A7W1WVA4</accession>
<dbReference type="EMBL" id="JACEMT010000029">
    <property type="protein sequence ID" value="MBA4500874.1"/>
    <property type="molecule type" value="Genomic_DNA"/>
</dbReference>
<comment type="caution">
    <text evidence="1">The sequence shown here is derived from an EMBL/GenBank/DDBJ whole genome shotgun (WGS) entry which is preliminary data.</text>
</comment>
<dbReference type="AlphaFoldDB" id="A0A7W1WVA4"/>
<reference evidence="1 2" key="1">
    <citation type="submission" date="2020-07" db="EMBL/GenBank/DDBJ databases">
        <title>Bacterium isolated from marien macroalgae.</title>
        <authorList>
            <person name="Zhu K."/>
            <person name="Lu D."/>
            <person name="Du Z."/>
        </authorList>
    </citation>
    <scope>NUCLEOTIDE SEQUENCE [LARGE SCALE GENOMIC DNA]</scope>
    <source>
        <strain evidence="1 2">3-1745</strain>
    </source>
</reference>